<dbReference type="Pfam" id="PF13173">
    <property type="entry name" value="AAA_14"/>
    <property type="match status" value="1"/>
</dbReference>
<organism evidence="1 2">
    <name type="scientific">Segatella copri</name>
    <dbReference type="NCBI Taxonomy" id="165179"/>
    <lineage>
        <taxon>Bacteria</taxon>
        <taxon>Pseudomonadati</taxon>
        <taxon>Bacteroidota</taxon>
        <taxon>Bacteroidia</taxon>
        <taxon>Bacteroidales</taxon>
        <taxon>Prevotellaceae</taxon>
        <taxon>Segatella</taxon>
    </lineage>
</organism>
<accession>A0A646HJH0</accession>
<proteinExistence type="predicted"/>
<dbReference type="Gene3D" id="3.40.50.300">
    <property type="entry name" value="P-loop containing nucleotide triphosphate hydrolases"/>
    <property type="match status" value="1"/>
</dbReference>
<dbReference type="InterPro" id="IPR027417">
    <property type="entry name" value="P-loop_NTPase"/>
</dbReference>
<dbReference type="InterPro" id="IPR041682">
    <property type="entry name" value="AAA_14"/>
</dbReference>
<name>A0A646HJH0_9BACT</name>
<dbReference type="PANTHER" id="PTHR42990:SF1">
    <property type="entry name" value="AAA+ ATPASE DOMAIN-CONTAINING PROTEIN"/>
    <property type="match status" value="1"/>
</dbReference>
<reference evidence="2" key="1">
    <citation type="submission" date="2019-09" db="EMBL/GenBank/DDBJ databases">
        <title>Distinct polysaccharide growth profiles of human intestinal Prevotella copri isolates.</title>
        <authorList>
            <person name="Fehlner-Peach H."/>
            <person name="Magnabosco C."/>
            <person name="Raghavan V."/>
            <person name="Scher J.U."/>
            <person name="Tett A."/>
            <person name="Cox L.M."/>
            <person name="Gottsegen C."/>
            <person name="Watters A."/>
            <person name="Wiltshire- Gordon J.D."/>
            <person name="Segata N."/>
            <person name="Bonneau R."/>
            <person name="Littman D.R."/>
        </authorList>
    </citation>
    <scope>NUCLEOTIDE SEQUENCE [LARGE SCALE GENOMIC DNA]</scope>
    <source>
        <strain evidence="2">iP54</strain>
    </source>
</reference>
<evidence type="ECO:0000313" key="2">
    <source>
        <dbReference type="Proteomes" id="UP000420635"/>
    </source>
</evidence>
<dbReference type="PANTHER" id="PTHR42990">
    <property type="entry name" value="ATPASE"/>
    <property type="match status" value="1"/>
</dbReference>
<dbReference type="Proteomes" id="UP000420635">
    <property type="component" value="Unassembled WGS sequence"/>
</dbReference>
<dbReference type="InterPro" id="IPR003593">
    <property type="entry name" value="AAA+_ATPase"/>
</dbReference>
<evidence type="ECO:0000313" key="1">
    <source>
        <dbReference type="EMBL" id="MQN89854.1"/>
    </source>
</evidence>
<gene>
    <name evidence="1" type="ORF">F7D59_08335</name>
</gene>
<dbReference type="SMART" id="SM00382">
    <property type="entry name" value="AAA"/>
    <property type="match status" value="1"/>
</dbReference>
<dbReference type="RefSeq" id="WP_153113395.1">
    <property type="nucleotide sequence ID" value="NZ_VZAS01000110.1"/>
</dbReference>
<sequence>MELLKQLSDNLIKRTDTRYLRYMYHQIPWSNRMTALVGPRGVGKTTLLLQYIKLNLQMKDTLYVSAESIYFANHTLFETAMKFSQLGGKHLFIDEIHKYKGWATELKMIYDNLPTLQVVFTGSSVLDIYKGTADLSRRVLVFTMQGLSFREYIGMEKGIDIPVSTLEQIVNNEVVLPEEIEHPLALFHEYLRKGYYPFSKDEGYRMRLNQVVSMTLETDIPQYANYTVMVSRKLKELMQVIADSVPFKPNMSTIATTIKVDRNNLPDYFELMERAGLIAQLHESTGGVRGLGKVEKVYLDNTNLSFALSSSMPDIGNQRETFFFNQMRVNHAVFNSPISDFMIEDKTFEIGGKKKGQKQISEAKEGYVVKDDIETGMGNVIPLWAFGMNY</sequence>
<dbReference type="AlphaFoldDB" id="A0A646HJH0"/>
<protein>
    <submittedName>
        <fullName evidence="1">AAA family ATPase</fullName>
    </submittedName>
</protein>
<dbReference type="SUPFAM" id="SSF52540">
    <property type="entry name" value="P-loop containing nucleoside triphosphate hydrolases"/>
    <property type="match status" value="1"/>
</dbReference>
<dbReference type="EMBL" id="VZBQ01000093">
    <property type="protein sequence ID" value="MQN89854.1"/>
    <property type="molecule type" value="Genomic_DNA"/>
</dbReference>
<comment type="caution">
    <text evidence="1">The sequence shown here is derived from an EMBL/GenBank/DDBJ whole genome shotgun (WGS) entry which is preliminary data.</text>
</comment>